<dbReference type="EMBL" id="VCAO01000006">
    <property type="protein sequence ID" value="TMM46682.1"/>
    <property type="molecule type" value="Genomic_DNA"/>
</dbReference>
<feature type="domain" description="PilZ" evidence="1">
    <location>
        <begin position="17"/>
        <end position="94"/>
    </location>
</feature>
<proteinExistence type="predicted"/>
<dbReference type="GO" id="GO:0035438">
    <property type="term" value="F:cyclic-di-GMP binding"/>
    <property type="evidence" value="ECO:0007669"/>
    <property type="project" value="InterPro"/>
</dbReference>
<gene>
    <name evidence="2" type="ORF">FEV51_10640</name>
</gene>
<name>A0A5S3P1S7_9SPHN</name>
<dbReference type="InterPro" id="IPR009875">
    <property type="entry name" value="PilZ_domain"/>
</dbReference>
<organism evidence="2 3">
    <name type="scientific">Qipengyuania marisflavi</name>
    <dbReference type="NCBI Taxonomy" id="2486356"/>
    <lineage>
        <taxon>Bacteria</taxon>
        <taxon>Pseudomonadati</taxon>
        <taxon>Pseudomonadota</taxon>
        <taxon>Alphaproteobacteria</taxon>
        <taxon>Sphingomonadales</taxon>
        <taxon>Erythrobacteraceae</taxon>
        <taxon>Qipengyuania</taxon>
    </lineage>
</organism>
<protein>
    <submittedName>
        <fullName evidence="2">PilZ domain-containing protein</fullName>
    </submittedName>
</protein>
<dbReference type="OrthoDB" id="7508603at2"/>
<dbReference type="AlphaFoldDB" id="A0A5S3P1S7"/>
<comment type="caution">
    <text evidence="2">The sequence shown here is derived from an EMBL/GenBank/DDBJ whole genome shotgun (WGS) entry which is preliminary data.</text>
</comment>
<sequence>MFTYSPLQNCWGGGILERRESERRVTDIILHCRTPARPARAFICDASPEGCRIELIDDIAMPGSTIVFDIGERTHIAGQIVWAEGNEAGVRFIGALPSSAIEAFGLDHIMPAAVSQSRSDQGDQHQV</sequence>
<evidence type="ECO:0000259" key="1">
    <source>
        <dbReference type="Pfam" id="PF07238"/>
    </source>
</evidence>
<dbReference type="SUPFAM" id="SSF141371">
    <property type="entry name" value="PilZ domain-like"/>
    <property type="match status" value="1"/>
</dbReference>
<keyword evidence="3" id="KW-1185">Reference proteome</keyword>
<reference evidence="2 3" key="1">
    <citation type="submission" date="2019-05" db="EMBL/GenBank/DDBJ databases">
        <title>Erythrobacter marisflavi sp. nov., isolated from isolated from water of an estuary environment.</title>
        <authorList>
            <person name="Yoon J.-H."/>
        </authorList>
    </citation>
    <scope>NUCLEOTIDE SEQUENCE [LARGE SCALE GENOMIC DNA]</scope>
    <source>
        <strain evidence="2 3">KEM-5</strain>
    </source>
</reference>
<dbReference type="Proteomes" id="UP000309668">
    <property type="component" value="Unassembled WGS sequence"/>
</dbReference>
<evidence type="ECO:0000313" key="2">
    <source>
        <dbReference type="EMBL" id="TMM46682.1"/>
    </source>
</evidence>
<evidence type="ECO:0000313" key="3">
    <source>
        <dbReference type="Proteomes" id="UP000309668"/>
    </source>
</evidence>
<dbReference type="Pfam" id="PF07238">
    <property type="entry name" value="PilZ"/>
    <property type="match status" value="1"/>
</dbReference>
<accession>A0A5S3P1S7</accession>